<gene>
    <name evidence="2" type="ORF">ISP25_10665</name>
</gene>
<reference evidence="2 3" key="1">
    <citation type="submission" date="2020-10" db="EMBL/GenBank/DDBJ databases">
        <title>Phylogeny of dyella-like bacteria.</title>
        <authorList>
            <person name="Fu J."/>
        </authorList>
    </citation>
    <scope>NUCLEOTIDE SEQUENCE [LARGE SCALE GENOMIC DNA]</scope>
    <source>
        <strain evidence="2 3">KACC 19113</strain>
    </source>
</reference>
<evidence type="ECO:0000256" key="1">
    <source>
        <dbReference type="SAM" id="SignalP"/>
    </source>
</evidence>
<feature type="signal peptide" evidence="1">
    <location>
        <begin position="1"/>
        <end position="24"/>
    </location>
</feature>
<accession>A0ABW8J7H7</accession>
<organism evidence="2 3">
    <name type="scientific">Rhodanobacter hydrolyticus</name>
    <dbReference type="NCBI Taxonomy" id="2250595"/>
    <lineage>
        <taxon>Bacteria</taxon>
        <taxon>Pseudomonadati</taxon>
        <taxon>Pseudomonadota</taxon>
        <taxon>Gammaproteobacteria</taxon>
        <taxon>Lysobacterales</taxon>
        <taxon>Rhodanobacteraceae</taxon>
        <taxon>Rhodanobacter</taxon>
    </lineage>
</organism>
<comment type="caution">
    <text evidence="2">The sequence shown here is derived from an EMBL/GenBank/DDBJ whole genome shotgun (WGS) entry which is preliminary data.</text>
</comment>
<keyword evidence="1" id="KW-0732">Signal</keyword>
<dbReference type="RefSeq" id="WP_404613776.1">
    <property type="nucleotide sequence ID" value="NZ_JADIKK010000008.1"/>
</dbReference>
<dbReference type="Proteomes" id="UP001620339">
    <property type="component" value="Unassembled WGS sequence"/>
</dbReference>
<sequence>MQLRTLLATLTISVAGLTIGTAHAQGSDPCSVYTCMAGISGVGTSGGPACTAPIATFHAIQVWDPEFDSGSTAASRRQFLMQCKLVQLPTNLAILNDIITQWGYSP</sequence>
<feature type="chain" id="PRO_5046756216" description="Conjugal transfer protein" evidence="1">
    <location>
        <begin position="25"/>
        <end position="106"/>
    </location>
</feature>
<evidence type="ECO:0000313" key="2">
    <source>
        <dbReference type="EMBL" id="MFK2877530.1"/>
    </source>
</evidence>
<proteinExistence type="predicted"/>
<dbReference type="EMBL" id="JADIKK010000008">
    <property type="protein sequence ID" value="MFK2877530.1"/>
    <property type="molecule type" value="Genomic_DNA"/>
</dbReference>
<evidence type="ECO:0008006" key="4">
    <source>
        <dbReference type="Google" id="ProtNLM"/>
    </source>
</evidence>
<keyword evidence="3" id="KW-1185">Reference proteome</keyword>
<protein>
    <recommendedName>
        <fullName evidence="4">Conjugal transfer protein</fullName>
    </recommendedName>
</protein>
<name>A0ABW8J7H7_9GAMM</name>
<evidence type="ECO:0000313" key="3">
    <source>
        <dbReference type="Proteomes" id="UP001620339"/>
    </source>
</evidence>